<proteinExistence type="predicted"/>
<sequence>MDREQRMSEQKCSGCAKNFLTTSCSNFCCSKWLCGDCLGKHQGEHKFGCCDKSAVGVRGTRCRRCQEFGHSTCIVYGKGFYRGMYNVLCRGCAINEPRCWKKCPVPTCSEVTFVGDMHFCFDCRGLFCPKHMSATPSEKDAKFKCPLCSSENQFVGSGKLRNFSQNIVEVL</sequence>
<gene>
    <name evidence="1" type="ORF">Hyperionvirus16_26</name>
</gene>
<reference evidence="1" key="1">
    <citation type="submission" date="2018-10" db="EMBL/GenBank/DDBJ databases">
        <title>Hidden diversity of soil giant viruses.</title>
        <authorList>
            <person name="Schulz F."/>
            <person name="Alteio L."/>
            <person name="Goudeau D."/>
            <person name="Ryan E.M."/>
            <person name="Malmstrom R.R."/>
            <person name="Blanchard J."/>
            <person name="Woyke T."/>
        </authorList>
    </citation>
    <scope>NUCLEOTIDE SEQUENCE</scope>
    <source>
        <strain evidence="1">HYV1</strain>
    </source>
</reference>
<dbReference type="EMBL" id="MK072398">
    <property type="protein sequence ID" value="AYV84051.1"/>
    <property type="molecule type" value="Genomic_DNA"/>
</dbReference>
<evidence type="ECO:0000313" key="1">
    <source>
        <dbReference type="EMBL" id="AYV84051.1"/>
    </source>
</evidence>
<name>A0A3G5ACR7_9VIRU</name>
<organism evidence="1">
    <name type="scientific">Hyperionvirus sp</name>
    <dbReference type="NCBI Taxonomy" id="2487770"/>
    <lineage>
        <taxon>Viruses</taxon>
        <taxon>Varidnaviria</taxon>
        <taxon>Bamfordvirae</taxon>
        <taxon>Nucleocytoviricota</taxon>
        <taxon>Megaviricetes</taxon>
        <taxon>Imitervirales</taxon>
        <taxon>Mimiviridae</taxon>
        <taxon>Klosneuvirinae</taxon>
    </lineage>
</organism>
<protein>
    <submittedName>
        <fullName evidence="1">Uncharacterized protein</fullName>
    </submittedName>
</protein>
<accession>A0A3G5ACR7</accession>